<dbReference type="PANTHER" id="PTHR36924:SF1">
    <property type="entry name" value="ANTITOXIN HIGA-1"/>
    <property type="match status" value="1"/>
</dbReference>
<keyword evidence="3" id="KW-1185">Reference proteome</keyword>
<reference evidence="3" key="1">
    <citation type="journal article" date="2019" name="Int. J. Syst. Evol. Microbiol.">
        <title>The Global Catalogue of Microorganisms (GCM) 10K type strain sequencing project: providing services to taxonomists for standard genome sequencing and annotation.</title>
        <authorList>
            <consortium name="The Broad Institute Genomics Platform"/>
            <consortium name="The Broad Institute Genome Sequencing Center for Infectious Disease"/>
            <person name="Wu L."/>
            <person name="Ma J."/>
        </authorList>
    </citation>
    <scope>NUCLEOTIDE SEQUENCE [LARGE SCALE GENOMIC DNA]</scope>
    <source>
        <strain evidence="3">NBRC 108565</strain>
    </source>
</reference>
<organism evidence="2 3">
    <name type="scientific">Paraoerskovia sediminicola</name>
    <dbReference type="NCBI Taxonomy" id="1138587"/>
    <lineage>
        <taxon>Bacteria</taxon>
        <taxon>Bacillati</taxon>
        <taxon>Actinomycetota</taxon>
        <taxon>Actinomycetes</taxon>
        <taxon>Micrococcales</taxon>
        <taxon>Cellulomonadaceae</taxon>
        <taxon>Paraoerskovia</taxon>
    </lineage>
</organism>
<accession>A0ABM8G2Q2</accession>
<dbReference type="InterPro" id="IPR013430">
    <property type="entry name" value="Toxin_antidote_HigA"/>
</dbReference>
<dbReference type="Gene3D" id="1.10.260.40">
    <property type="entry name" value="lambda repressor-like DNA-binding domains"/>
    <property type="match status" value="1"/>
</dbReference>
<gene>
    <name evidence="2" type="ORF">GCM10025865_16610</name>
</gene>
<dbReference type="CDD" id="cd00093">
    <property type="entry name" value="HTH_XRE"/>
    <property type="match status" value="1"/>
</dbReference>
<dbReference type="PANTHER" id="PTHR36924">
    <property type="entry name" value="ANTITOXIN HIGA-1"/>
    <property type="match status" value="1"/>
</dbReference>
<evidence type="ECO:0000313" key="3">
    <source>
        <dbReference type="Proteomes" id="UP001321475"/>
    </source>
</evidence>
<dbReference type="Proteomes" id="UP001321475">
    <property type="component" value="Chromosome"/>
</dbReference>
<dbReference type="EMBL" id="AP027729">
    <property type="protein sequence ID" value="BDZ42362.1"/>
    <property type="molecule type" value="Genomic_DNA"/>
</dbReference>
<proteinExistence type="predicted"/>
<dbReference type="RefSeq" id="WP_286216866.1">
    <property type="nucleotide sequence ID" value="NZ_AP027729.1"/>
</dbReference>
<keyword evidence="1" id="KW-0238">DNA-binding</keyword>
<protein>
    <submittedName>
        <fullName evidence="2">Transcriptional regulator</fullName>
    </submittedName>
</protein>
<dbReference type="NCBIfam" id="TIGR02607">
    <property type="entry name" value="antidote_HigA"/>
    <property type="match status" value="1"/>
</dbReference>
<dbReference type="SUPFAM" id="SSF47413">
    <property type="entry name" value="lambda repressor-like DNA-binding domains"/>
    <property type="match status" value="1"/>
</dbReference>
<evidence type="ECO:0000256" key="1">
    <source>
        <dbReference type="ARBA" id="ARBA00023125"/>
    </source>
</evidence>
<dbReference type="InterPro" id="IPR001387">
    <property type="entry name" value="Cro/C1-type_HTH"/>
</dbReference>
<sequence>MTVERRTPIHPGEALVVEFMRPLGVSPGELAEATGIPTRHINAITQGREPVTADDAWRIGCALGTGAKPWMDLQTEFEMGTAHAAHASTYAGIRPLPV</sequence>
<evidence type="ECO:0000313" key="2">
    <source>
        <dbReference type="EMBL" id="BDZ42362.1"/>
    </source>
</evidence>
<name>A0ABM8G2Q2_9CELL</name>
<dbReference type="InterPro" id="IPR010982">
    <property type="entry name" value="Lambda_DNA-bd_dom_sf"/>
</dbReference>